<evidence type="ECO:0000256" key="1">
    <source>
        <dbReference type="SAM" id="MobiDB-lite"/>
    </source>
</evidence>
<feature type="signal peptide" evidence="2">
    <location>
        <begin position="1"/>
        <end position="19"/>
    </location>
</feature>
<sequence length="100" mass="10764">MKLTISLVALALSATGALARTAAKNAALAEEADRRKYKNQSLQPAEGNETPGKRSNIGNVKAADIFSRKEQACYWDASKGCSDGYYWKACGSAGEWCWTA</sequence>
<dbReference type="EMBL" id="ML976977">
    <property type="protein sequence ID" value="KAF1963863.1"/>
    <property type="molecule type" value="Genomic_DNA"/>
</dbReference>
<feature type="region of interest" description="Disordered" evidence="1">
    <location>
        <begin position="34"/>
        <end position="57"/>
    </location>
</feature>
<evidence type="ECO:0000256" key="2">
    <source>
        <dbReference type="SAM" id="SignalP"/>
    </source>
</evidence>
<name>A0A6A5UF82_9PLEO</name>
<evidence type="ECO:0000313" key="4">
    <source>
        <dbReference type="Proteomes" id="UP000800035"/>
    </source>
</evidence>
<evidence type="ECO:0000313" key="3">
    <source>
        <dbReference type="EMBL" id="KAF1963863.1"/>
    </source>
</evidence>
<keyword evidence="2" id="KW-0732">Signal</keyword>
<dbReference type="OrthoDB" id="3656567at2759"/>
<protein>
    <submittedName>
        <fullName evidence="3">Uncharacterized protein</fullName>
    </submittedName>
</protein>
<dbReference type="Proteomes" id="UP000800035">
    <property type="component" value="Unassembled WGS sequence"/>
</dbReference>
<dbReference type="AlphaFoldDB" id="A0A6A5UF82"/>
<accession>A0A6A5UF82</accession>
<proteinExistence type="predicted"/>
<gene>
    <name evidence="3" type="ORF">CC80DRAFT_541772</name>
</gene>
<feature type="chain" id="PRO_5025358399" evidence="2">
    <location>
        <begin position="20"/>
        <end position="100"/>
    </location>
</feature>
<keyword evidence="4" id="KW-1185">Reference proteome</keyword>
<reference evidence="3" key="1">
    <citation type="journal article" date="2020" name="Stud. Mycol.">
        <title>101 Dothideomycetes genomes: a test case for predicting lifestyles and emergence of pathogens.</title>
        <authorList>
            <person name="Haridas S."/>
            <person name="Albert R."/>
            <person name="Binder M."/>
            <person name="Bloem J."/>
            <person name="Labutti K."/>
            <person name="Salamov A."/>
            <person name="Andreopoulos B."/>
            <person name="Baker S."/>
            <person name="Barry K."/>
            <person name="Bills G."/>
            <person name="Bluhm B."/>
            <person name="Cannon C."/>
            <person name="Castanera R."/>
            <person name="Culley D."/>
            <person name="Daum C."/>
            <person name="Ezra D."/>
            <person name="Gonzalez J."/>
            <person name="Henrissat B."/>
            <person name="Kuo A."/>
            <person name="Liang C."/>
            <person name="Lipzen A."/>
            <person name="Lutzoni F."/>
            <person name="Magnuson J."/>
            <person name="Mondo S."/>
            <person name="Nolan M."/>
            <person name="Ohm R."/>
            <person name="Pangilinan J."/>
            <person name="Park H.-J."/>
            <person name="Ramirez L."/>
            <person name="Alfaro M."/>
            <person name="Sun H."/>
            <person name="Tritt A."/>
            <person name="Yoshinaga Y."/>
            <person name="Zwiers L.-H."/>
            <person name="Turgeon B."/>
            <person name="Goodwin S."/>
            <person name="Spatafora J."/>
            <person name="Crous P."/>
            <person name="Grigoriev I."/>
        </authorList>
    </citation>
    <scope>NUCLEOTIDE SEQUENCE</scope>
    <source>
        <strain evidence="3">CBS 675.92</strain>
    </source>
</reference>
<organism evidence="3 4">
    <name type="scientific">Byssothecium circinans</name>
    <dbReference type="NCBI Taxonomy" id="147558"/>
    <lineage>
        <taxon>Eukaryota</taxon>
        <taxon>Fungi</taxon>
        <taxon>Dikarya</taxon>
        <taxon>Ascomycota</taxon>
        <taxon>Pezizomycotina</taxon>
        <taxon>Dothideomycetes</taxon>
        <taxon>Pleosporomycetidae</taxon>
        <taxon>Pleosporales</taxon>
        <taxon>Massarineae</taxon>
        <taxon>Massarinaceae</taxon>
        <taxon>Byssothecium</taxon>
    </lineage>
</organism>